<dbReference type="PROSITE" id="PS50297">
    <property type="entry name" value="ANK_REP_REGION"/>
    <property type="match status" value="1"/>
</dbReference>
<evidence type="ECO:0000313" key="4">
    <source>
        <dbReference type="Proteomes" id="UP000177126"/>
    </source>
</evidence>
<evidence type="ECO:0000256" key="1">
    <source>
        <dbReference type="PROSITE-ProRule" id="PRU00023"/>
    </source>
</evidence>
<feature type="repeat" description="ANK" evidence="1">
    <location>
        <begin position="78"/>
        <end position="111"/>
    </location>
</feature>
<name>A0A1G2FTB3_9BACT</name>
<keyword evidence="2" id="KW-1133">Transmembrane helix</keyword>
<keyword evidence="1" id="KW-0040">ANK repeat</keyword>
<keyword evidence="2" id="KW-0472">Membrane</keyword>
<evidence type="ECO:0000256" key="2">
    <source>
        <dbReference type="SAM" id="Phobius"/>
    </source>
</evidence>
<dbReference type="Gene3D" id="1.25.40.20">
    <property type="entry name" value="Ankyrin repeat-containing domain"/>
    <property type="match status" value="1"/>
</dbReference>
<evidence type="ECO:0000313" key="3">
    <source>
        <dbReference type="EMBL" id="OGZ41037.1"/>
    </source>
</evidence>
<feature type="repeat" description="ANK" evidence="1">
    <location>
        <begin position="114"/>
        <end position="146"/>
    </location>
</feature>
<dbReference type="AlphaFoldDB" id="A0A1G2FTB3"/>
<sequence>MPKKITNFSNSAELKRYEETEAAFILSTPDFNEYAERIEKWLDEHPYEDDKEVAYKTIKSEAMAEELEKITEPNPARQIYSGLHRAVYNGELGLTIDFIDNKGADVNQRDEVNYGETSLMIAIRQGDLEMIKILLDRGADPMIADSSAGLNSFDCAGPEIREFISNYTSKTVINGAGVQIAKEETRNHRAELYETEDENMLAAILKSRFFWILIGIVMLVWIAYRFGTSENRVITPEEKRESAALCTKWGGSVIYDNTGFPFCDMNRDGYISPNEE</sequence>
<gene>
    <name evidence="3" type="ORF">A3B04_02855</name>
</gene>
<reference evidence="3 4" key="1">
    <citation type="journal article" date="2016" name="Nat. Commun.">
        <title>Thousands of microbial genomes shed light on interconnected biogeochemical processes in an aquifer system.</title>
        <authorList>
            <person name="Anantharaman K."/>
            <person name="Brown C.T."/>
            <person name="Hug L.A."/>
            <person name="Sharon I."/>
            <person name="Castelle C.J."/>
            <person name="Probst A.J."/>
            <person name="Thomas B.C."/>
            <person name="Singh A."/>
            <person name="Wilkins M.J."/>
            <person name="Karaoz U."/>
            <person name="Brodie E.L."/>
            <person name="Williams K.H."/>
            <person name="Hubbard S.S."/>
            <person name="Banfield J.F."/>
        </authorList>
    </citation>
    <scope>NUCLEOTIDE SEQUENCE [LARGE SCALE GENOMIC DNA]</scope>
</reference>
<dbReference type="PROSITE" id="PS50088">
    <property type="entry name" value="ANK_REPEAT"/>
    <property type="match status" value="2"/>
</dbReference>
<dbReference type="Pfam" id="PF12796">
    <property type="entry name" value="Ank_2"/>
    <property type="match status" value="1"/>
</dbReference>
<dbReference type="InterPro" id="IPR002110">
    <property type="entry name" value="Ankyrin_rpt"/>
</dbReference>
<dbReference type="EMBL" id="MHNF01000020">
    <property type="protein sequence ID" value="OGZ41037.1"/>
    <property type="molecule type" value="Genomic_DNA"/>
</dbReference>
<dbReference type="Proteomes" id="UP000177126">
    <property type="component" value="Unassembled WGS sequence"/>
</dbReference>
<protein>
    <submittedName>
        <fullName evidence="3">Uncharacterized protein</fullName>
    </submittedName>
</protein>
<accession>A0A1G2FTB3</accession>
<dbReference type="SUPFAM" id="SSF48403">
    <property type="entry name" value="Ankyrin repeat"/>
    <property type="match status" value="1"/>
</dbReference>
<dbReference type="InterPro" id="IPR036770">
    <property type="entry name" value="Ankyrin_rpt-contain_sf"/>
</dbReference>
<feature type="transmembrane region" description="Helical" evidence="2">
    <location>
        <begin position="209"/>
        <end position="227"/>
    </location>
</feature>
<dbReference type="SMART" id="SM00248">
    <property type="entry name" value="ANK"/>
    <property type="match status" value="2"/>
</dbReference>
<keyword evidence="2" id="KW-0812">Transmembrane</keyword>
<proteinExistence type="predicted"/>
<organism evidence="3 4">
    <name type="scientific">Candidatus Portnoybacteria bacterium RIFCSPLOWO2_02_FULL_39_11</name>
    <dbReference type="NCBI Taxonomy" id="1802001"/>
    <lineage>
        <taxon>Bacteria</taxon>
        <taxon>Candidatus Portnoyibacteriota</taxon>
    </lineage>
</organism>
<comment type="caution">
    <text evidence="3">The sequence shown here is derived from an EMBL/GenBank/DDBJ whole genome shotgun (WGS) entry which is preliminary data.</text>
</comment>